<comment type="subcellular location">
    <subcellularLocation>
        <location evidence="11">Endomembrane system</location>
        <topology evidence="11">Single-pass membrane protein</topology>
    </subcellularLocation>
    <subcellularLocation>
        <location evidence="1">Membrane</location>
        <topology evidence="1">Single-pass type II membrane protein</topology>
    </subcellularLocation>
</comment>
<evidence type="ECO:0000256" key="1">
    <source>
        <dbReference type="ARBA" id="ARBA00004606"/>
    </source>
</evidence>
<evidence type="ECO:0000256" key="11">
    <source>
        <dbReference type="ARBA" id="ARBA00037847"/>
    </source>
</evidence>
<keyword evidence="2" id="KW-0031">Aminopeptidase</keyword>
<evidence type="ECO:0000256" key="4">
    <source>
        <dbReference type="ARBA" id="ARBA00022692"/>
    </source>
</evidence>
<dbReference type="PANTHER" id="PTHR11731:SF200">
    <property type="entry name" value="DIPEPTIDYL PEPTIDASE 10, ISOFORM B"/>
    <property type="match status" value="1"/>
</dbReference>
<dbReference type="InterPro" id="IPR001375">
    <property type="entry name" value="Peptidase_S9_cat"/>
</dbReference>
<dbReference type="PANTHER" id="PTHR11731">
    <property type="entry name" value="PROTEASE FAMILY S9B,C DIPEPTIDYL-PEPTIDASE IV-RELATED"/>
    <property type="match status" value="1"/>
</dbReference>
<dbReference type="GO" id="GO:0006508">
    <property type="term" value="P:proteolysis"/>
    <property type="evidence" value="ECO:0007669"/>
    <property type="project" value="UniProtKB-KW"/>
</dbReference>
<dbReference type="GO" id="GO:0005886">
    <property type="term" value="C:plasma membrane"/>
    <property type="evidence" value="ECO:0007669"/>
    <property type="project" value="TreeGrafter"/>
</dbReference>
<dbReference type="WBParaSite" id="Pan_g21162.t2">
    <property type="protein sequence ID" value="Pan_g21162.t2"/>
    <property type="gene ID" value="Pan_g21162"/>
</dbReference>
<dbReference type="GO" id="GO:0004177">
    <property type="term" value="F:aminopeptidase activity"/>
    <property type="evidence" value="ECO:0007669"/>
    <property type="project" value="UniProtKB-KW"/>
</dbReference>
<dbReference type="InterPro" id="IPR002469">
    <property type="entry name" value="Peptidase_S9B_N"/>
</dbReference>
<keyword evidence="5" id="KW-0378">Hydrolase</keyword>
<dbReference type="Proteomes" id="UP000492821">
    <property type="component" value="Unassembled WGS sequence"/>
</dbReference>
<evidence type="ECO:0000256" key="8">
    <source>
        <dbReference type="ARBA" id="ARBA00022989"/>
    </source>
</evidence>
<evidence type="ECO:0000313" key="15">
    <source>
        <dbReference type="Proteomes" id="UP000492821"/>
    </source>
</evidence>
<evidence type="ECO:0000256" key="10">
    <source>
        <dbReference type="ARBA" id="ARBA00023180"/>
    </source>
</evidence>
<dbReference type="GO" id="GO:0012505">
    <property type="term" value="C:endomembrane system"/>
    <property type="evidence" value="ECO:0007669"/>
    <property type="project" value="UniProtKB-SubCell"/>
</dbReference>
<keyword evidence="6" id="KW-0720">Serine protease</keyword>
<keyword evidence="8 12" id="KW-1133">Transmembrane helix</keyword>
<evidence type="ECO:0000313" key="16">
    <source>
        <dbReference type="WBParaSite" id="Pan_g21162.t2"/>
    </source>
</evidence>
<name>A0A7E4VHR2_PANRE</name>
<keyword evidence="7" id="KW-0735">Signal-anchor</keyword>
<evidence type="ECO:0000256" key="6">
    <source>
        <dbReference type="ARBA" id="ARBA00022825"/>
    </source>
</evidence>
<feature type="domain" description="Peptidase S9 prolyl oligopeptidase catalytic" evidence="13">
    <location>
        <begin position="780"/>
        <end position="956"/>
    </location>
</feature>
<dbReference type="Gene3D" id="3.40.50.1820">
    <property type="entry name" value="alpha/beta hydrolase"/>
    <property type="match status" value="1"/>
</dbReference>
<dbReference type="GO" id="GO:0008239">
    <property type="term" value="F:dipeptidyl-peptidase activity"/>
    <property type="evidence" value="ECO:0007669"/>
    <property type="project" value="TreeGrafter"/>
</dbReference>
<dbReference type="InterPro" id="IPR029058">
    <property type="entry name" value="AB_hydrolase_fold"/>
</dbReference>
<dbReference type="SUPFAM" id="SSF82171">
    <property type="entry name" value="DPP6 N-terminal domain-like"/>
    <property type="match status" value="1"/>
</dbReference>
<evidence type="ECO:0000256" key="5">
    <source>
        <dbReference type="ARBA" id="ARBA00022801"/>
    </source>
</evidence>
<feature type="domain" description="Dipeptidylpeptidase IV N-terminal" evidence="14">
    <location>
        <begin position="332"/>
        <end position="664"/>
    </location>
</feature>
<evidence type="ECO:0000259" key="14">
    <source>
        <dbReference type="Pfam" id="PF00930"/>
    </source>
</evidence>
<dbReference type="Pfam" id="PF00930">
    <property type="entry name" value="DPPIV_N"/>
    <property type="match status" value="1"/>
</dbReference>
<evidence type="ECO:0000256" key="7">
    <source>
        <dbReference type="ARBA" id="ARBA00022968"/>
    </source>
</evidence>
<organism evidence="15 16">
    <name type="scientific">Panagrellus redivivus</name>
    <name type="common">Microworm</name>
    <dbReference type="NCBI Taxonomy" id="6233"/>
    <lineage>
        <taxon>Eukaryota</taxon>
        <taxon>Metazoa</taxon>
        <taxon>Ecdysozoa</taxon>
        <taxon>Nematoda</taxon>
        <taxon>Chromadorea</taxon>
        <taxon>Rhabditida</taxon>
        <taxon>Tylenchina</taxon>
        <taxon>Panagrolaimomorpha</taxon>
        <taxon>Panagrolaimoidea</taxon>
        <taxon>Panagrolaimidae</taxon>
        <taxon>Panagrellus</taxon>
    </lineage>
</organism>
<keyword evidence="9 12" id="KW-0472">Membrane</keyword>
<keyword evidence="3" id="KW-0645">Protease</keyword>
<proteinExistence type="predicted"/>
<dbReference type="Gene3D" id="2.140.10.30">
    <property type="entry name" value="Dipeptidylpeptidase IV, N-terminal domain"/>
    <property type="match status" value="1"/>
</dbReference>
<keyword evidence="10" id="KW-0325">Glycoprotein</keyword>
<dbReference type="Pfam" id="PF00326">
    <property type="entry name" value="Peptidase_S9"/>
    <property type="match status" value="1"/>
</dbReference>
<dbReference type="SUPFAM" id="SSF53474">
    <property type="entry name" value="alpha/beta-Hydrolases"/>
    <property type="match status" value="1"/>
</dbReference>
<evidence type="ECO:0000259" key="13">
    <source>
        <dbReference type="Pfam" id="PF00326"/>
    </source>
</evidence>
<evidence type="ECO:0000256" key="2">
    <source>
        <dbReference type="ARBA" id="ARBA00022438"/>
    </source>
</evidence>
<evidence type="ECO:0000256" key="9">
    <source>
        <dbReference type="ARBA" id="ARBA00023136"/>
    </source>
</evidence>
<keyword evidence="4 12" id="KW-0812">Transmembrane</keyword>
<accession>A0A7E4VHR2</accession>
<protein>
    <submittedName>
        <fullName evidence="16">TNFR-Cys domain-containing protein</fullName>
    </submittedName>
</protein>
<sequence>MATPDPTPPTPTAVIACQRCGAENSIQNVVRCSGCGNRAPDGTACHQTCVNCAGRIGCERECLHCGACETTSNSAHRAHCGSYHEKCFDSCIKNVEPCVFGAACNHSNHPCCAAENCARGADSHRCCRGAECAVSRAVEAASNDDPFPADGPQHCCLGGACLLGSQRHSCCRGIHCESSRSNQNQLRMHPIMIPMGRHRPTPASSSTQTDKFYMISIGVLVVLMVVMGYVGSTLAAAISDAMVFLQSSNTTTYPSSPFFKPYTNYSMSEHLAEFYLKGAMEMPIPWKDGTVLLRNRTNFYTSPILEYINGTHNHDEIVYAGIIDPKSTYRFSPSGKALAVLEKTQGEFRYGGFYKLTVVTLDEQKRAVKATFKKNIRIFKWLSSINGKTGIENYVYVYRNDVYLNGERLTDSMSPLHYFGISDWVYEEEIFLSDTALFTSFNGNHFAYVEFDDSLVPVFEVPHYYNGQRRPNFTYFSYPKVGDTNPTVKLWISSVENRKAVEIKVPDEFANQDHYIFNVAMGPDYIVSVWANRNQDIVILKTNKLVDGYPDIHKPLRWTMEVNGFKHYAEPTWFKPTCISATGYYLLTPSPVGDNVFNGVTRIDLRRNATNPIVQSTAVLFDENLPIYCDEKTDEFYFVSNGGDQHQTNLFRKTIPGGPPQAILSEATDCKFVKGAQFVGDYLFANCQRGLYSPGIAIIQNRKTQEFVVKKVEGNFPEGVPLPIVEEHELFVNNITLKTTTIFPKNFTKDKTTKHPLLLSVYSGPNTNILTNAPPDLSFFAAYRGYIIVLINGRGTGGRGWKYSNPIMMGMGHHEIEDAIAGTNAIIESLKGNVDTDRTGVFGWSYGGFTSGHIAAKDQGKTFKCASLGAPVTDFRYYDSAYTERYLHLNETAYDQASLLDDKKLHAMGHAKLQLIHGLSDDNVHFQHHALLSEMLQNRGIHFRQDVYSNKDHGAIGFPHVRNEIDKFFTEECFGFHLDNY</sequence>
<evidence type="ECO:0000256" key="12">
    <source>
        <dbReference type="SAM" id="Phobius"/>
    </source>
</evidence>
<dbReference type="AlphaFoldDB" id="A0A7E4VHR2"/>
<dbReference type="InterPro" id="IPR050278">
    <property type="entry name" value="Serine_Prot_S9B/DPPIV"/>
</dbReference>
<dbReference type="GO" id="GO:0008236">
    <property type="term" value="F:serine-type peptidase activity"/>
    <property type="evidence" value="ECO:0007669"/>
    <property type="project" value="UniProtKB-KW"/>
</dbReference>
<feature type="transmembrane region" description="Helical" evidence="12">
    <location>
        <begin position="212"/>
        <end position="238"/>
    </location>
</feature>
<evidence type="ECO:0000256" key="3">
    <source>
        <dbReference type="ARBA" id="ARBA00022670"/>
    </source>
</evidence>
<reference evidence="16" key="2">
    <citation type="submission" date="2020-10" db="UniProtKB">
        <authorList>
            <consortium name="WormBaseParasite"/>
        </authorList>
    </citation>
    <scope>IDENTIFICATION</scope>
</reference>
<keyword evidence="15" id="KW-1185">Reference proteome</keyword>
<reference evidence="15" key="1">
    <citation type="journal article" date="2013" name="Genetics">
        <title>The draft genome and transcriptome of Panagrellus redivivus are shaped by the harsh demands of a free-living lifestyle.</title>
        <authorList>
            <person name="Srinivasan J."/>
            <person name="Dillman A.R."/>
            <person name="Macchietto M.G."/>
            <person name="Heikkinen L."/>
            <person name="Lakso M."/>
            <person name="Fracchia K.M."/>
            <person name="Antoshechkin I."/>
            <person name="Mortazavi A."/>
            <person name="Wong G."/>
            <person name="Sternberg P.W."/>
        </authorList>
    </citation>
    <scope>NUCLEOTIDE SEQUENCE [LARGE SCALE GENOMIC DNA]</scope>
    <source>
        <strain evidence="15">MT8872</strain>
    </source>
</reference>